<keyword evidence="4" id="KW-1185">Reference proteome</keyword>
<dbReference type="Pfam" id="PF10046">
    <property type="entry name" value="BLOC1_2"/>
    <property type="match status" value="1"/>
</dbReference>
<comment type="similarity">
    <text evidence="1">Belongs to the BLOC1S2 family.</text>
</comment>
<accession>A0A367YML2</accession>
<sequence>MSKETPKLIHHALNTTSKLIDSDTSISTIDLNLLENLNTNQSLNYLKLEKNLDEIESNVKLLQSLESEFSGYSQELLQIENKVAMLEDLINELNSWSQELESLSKPNV</sequence>
<feature type="coiled-coil region" evidence="2">
    <location>
        <begin position="38"/>
        <end position="99"/>
    </location>
</feature>
<dbReference type="AlphaFoldDB" id="A0A367YML2"/>
<proteinExistence type="inferred from homology"/>
<evidence type="ECO:0000313" key="4">
    <source>
        <dbReference type="Proteomes" id="UP000253472"/>
    </source>
</evidence>
<reference evidence="3 4" key="1">
    <citation type="submission" date="2018-06" db="EMBL/GenBank/DDBJ databases">
        <title>Whole genome sequencing of Candida tropicalis (genome annotated by CSBL at Korea University).</title>
        <authorList>
            <person name="Ahn J."/>
        </authorList>
    </citation>
    <scope>NUCLEOTIDE SEQUENCE [LARGE SCALE GENOMIC DNA]</scope>
    <source>
        <strain evidence="3 4">ATCC 20962</strain>
    </source>
</reference>
<protein>
    <submittedName>
        <fullName evidence="3">Uncharacterized protein</fullName>
    </submittedName>
</protein>
<name>A0A367YML2_9ASCO</name>
<dbReference type="InterPro" id="IPR019269">
    <property type="entry name" value="BLOC1_su2"/>
</dbReference>
<dbReference type="OrthoDB" id="244061at2759"/>
<gene>
    <name evidence="3" type="ORF">Cantr_03404</name>
</gene>
<keyword evidence="2" id="KW-0175">Coiled coil</keyword>
<comment type="caution">
    <text evidence="3">The sequence shown here is derived from an EMBL/GenBank/DDBJ whole genome shotgun (WGS) entry which is preliminary data.</text>
</comment>
<dbReference type="EMBL" id="QLNQ01000001">
    <property type="protein sequence ID" value="RCK67007.1"/>
    <property type="molecule type" value="Genomic_DNA"/>
</dbReference>
<dbReference type="Proteomes" id="UP000253472">
    <property type="component" value="Unassembled WGS sequence"/>
</dbReference>
<evidence type="ECO:0000313" key="3">
    <source>
        <dbReference type="EMBL" id="RCK67007.1"/>
    </source>
</evidence>
<evidence type="ECO:0000256" key="1">
    <source>
        <dbReference type="ARBA" id="ARBA00008468"/>
    </source>
</evidence>
<evidence type="ECO:0000256" key="2">
    <source>
        <dbReference type="SAM" id="Coils"/>
    </source>
</evidence>
<organism evidence="3 4">
    <name type="scientific">Candida viswanathii</name>
    <dbReference type="NCBI Taxonomy" id="5486"/>
    <lineage>
        <taxon>Eukaryota</taxon>
        <taxon>Fungi</taxon>
        <taxon>Dikarya</taxon>
        <taxon>Ascomycota</taxon>
        <taxon>Saccharomycotina</taxon>
        <taxon>Pichiomycetes</taxon>
        <taxon>Debaryomycetaceae</taxon>
        <taxon>Candida/Lodderomyces clade</taxon>
        <taxon>Candida</taxon>
    </lineage>
</organism>